<dbReference type="EMBL" id="CCRH01000002">
    <property type="protein sequence ID" value="CDZ31914.1"/>
    <property type="molecule type" value="Genomic_DNA"/>
</dbReference>
<proteinExistence type="predicted"/>
<dbReference type="OrthoDB" id="7593251at2"/>
<evidence type="ECO:0000313" key="1">
    <source>
        <dbReference type="EMBL" id="CDZ31914.1"/>
    </source>
</evidence>
<evidence type="ECO:0000313" key="2">
    <source>
        <dbReference type="Proteomes" id="UP000046176"/>
    </source>
</evidence>
<dbReference type="AlphaFoldDB" id="A0A0T7FA54"/>
<organism evidence="1 2">
    <name type="scientific">Neorhizobium galegae bv. officinalis</name>
    <dbReference type="NCBI Taxonomy" id="323656"/>
    <lineage>
        <taxon>Bacteria</taxon>
        <taxon>Pseudomonadati</taxon>
        <taxon>Pseudomonadota</taxon>
        <taxon>Alphaproteobacteria</taxon>
        <taxon>Hyphomicrobiales</taxon>
        <taxon>Rhizobiaceae</taxon>
        <taxon>Rhizobium/Agrobacterium group</taxon>
        <taxon>Neorhizobium</taxon>
    </lineage>
</organism>
<accession>A0A0T7FA54</accession>
<dbReference type="RefSeq" id="WP_052754614.1">
    <property type="nucleotide sequence ID" value="NZ_CCRH01000002.1"/>
</dbReference>
<protein>
    <submittedName>
        <fullName evidence="1">Uncharacterized protein</fullName>
    </submittedName>
</protein>
<gene>
    <name evidence="1" type="ORF">NGAL_HAMBI1145_06820</name>
</gene>
<reference evidence="1 2" key="1">
    <citation type="submission" date="2014-08" db="EMBL/GenBank/DDBJ databases">
        <authorList>
            <person name="Chen Y.-H."/>
        </authorList>
    </citation>
    <scope>NUCLEOTIDE SEQUENCE [LARGE SCALE GENOMIC DNA]</scope>
</reference>
<dbReference type="Proteomes" id="UP000046176">
    <property type="component" value="Unassembled WGS sequence"/>
</dbReference>
<name>A0A0T7FA54_NEOGA</name>
<sequence length="519" mass="59704">MSEAPDGMLDHLWTEVLVFPHISLLSDEQMGAYFQDFDGQWSAQTKRAMRDHGAVGLELNSNWALERQHWTCPGCARSKPEVFRKSSSDILLAKLELHHDHLWEVATRRPAMVAGADWRDILADGAPFVVENIRSLVVRFEDSLICSECNAADGKAKRALQVDPRFSYSAAEIGRFVKPAPNRDHDIDLDCAREIWDEQRPSFERRILLLEMLVDDLVAGHLQRCREGAIPASRPLMSRVGIEETLRSAFWSASRGTQNYGQLSGLRADFLARSVRKDIPQRAKRKTDTRIPTDDEYQAYIPETAPQAWAGAAEDWTCPCCARTKRSSMRMSAKKKWSGAIRNVAQYPILQDDDEIVLRERLFPDFPNEMHLKEMVWVEVCSDCADVIPRIKQIHRDLPDAHLSLDQMKAVLAGIENHMPHEINFDLAWELAKANFRYRYAGEALSAFSNLKSTFKRQMEFAAKYPEARQDVFERLTFELEVERRIDDPQERKEIMTMLKDDDYRLSRKSHPEGAEHEF</sequence>